<evidence type="ECO:0000313" key="3">
    <source>
        <dbReference type="Proteomes" id="UP000030437"/>
    </source>
</evidence>
<dbReference type="InterPro" id="IPR010982">
    <property type="entry name" value="Lambda_DNA-bd_dom_sf"/>
</dbReference>
<reference evidence="2 3" key="1">
    <citation type="submission" date="2014-02" db="EMBL/GenBank/DDBJ databases">
        <title>Draft genome sequence of Lysinibacillus odysseyi NBRC 100172.</title>
        <authorList>
            <person name="Zhang F."/>
            <person name="Wang G."/>
            <person name="Zhang L."/>
        </authorList>
    </citation>
    <scope>NUCLEOTIDE SEQUENCE [LARGE SCALE GENOMIC DNA]</scope>
    <source>
        <strain evidence="2 3">NBRC 100172</strain>
    </source>
</reference>
<feature type="domain" description="HTH cro/C1-type" evidence="1">
    <location>
        <begin position="10"/>
        <end position="64"/>
    </location>
</feature>
<dbReference type="RefSeq" id="WP_036150153.1">
    <property type="nucleotide sequence ID" value="NZ_AVCX01000036.1"/>
</dbReference>
<dbReference type="EMBL" id="JPVP01000027">
    <property type="protein sequence ID" value="KGR89344.1"/>
    <property type="molecule type" value="Genomic_DNA"/>
</dbReference>
<comment type="caution">
    <text evidence="2">The sequence shown here is derived from an EMBL/GenBank/DDBJ whole genome shotgun (WGS) entry which is preliminary data.</text>
</comment>
<keyword evidence="3" id="KW-1185">Reference proteome</keyword>
<dbReference type="GO" id="GO:0003677">
    <property type="term" value="F:DNA binding"/>
    <property type="evidence" value="ECO:0007669"/>
    <property type="project" value="InterPro"/>
</dbReference>
<dbReference type="SUPFAM" id="SSF47413">
    <property type="entry name" value="lambda repressor-like DNA-binding domains"/>
    <property type="match status" value="1"/>
</dbReference>
<dbReference type="PROSITE" id="PS50943">
    <property type="entry name" value="HTH_CROC1"/>
    <property type="match status" value="1"/>
</dbReference>
<organism evidence="2 3">
    <name type="scientific">Lysinibacillus odysseyi 34hs-1 = NBRC 100172</name>
    <dbReference type="NCBI Taxonomy" id="1220589"/>
    <lineage>
        <taxon>Bacteria</taxon>
        <taxon>Bacillati</taxon>
        <taxon>Bacillota</taxon>
        <taxon>Bacilli</taxon>
        <taxon>Bacillales</taxon>
        <taxon>Bacillaceae</taxon>
        <taxon>Lysinibacillus</taxon>
    </lineage>
</organism>
<dbReference type="Gene3D" id="1.10.260.40">
    <property type="entry name" value="lambda repressor-like DNA-binding domains"/>
    <property type="match status" value="1"/>
</dbReference>
<dbReference type="OrthoDB" id="2472497at2"/>
<evidence type="ECO:0000313" key="2">
    <source>
        <dbReference type="EMBL" id="KGR89344.1"/>
    </source>
</evidence>
<name>A0A0A3IX55_9BACI</name>
<dbReference type="STRING" id="1220589.CD32_00455"/>
<gene>
    <name evidence="2" type="ORF">CD32_00455</name>
</gene>
<dbReference type="Proteomes" id="UP000030437">
    <property type="component" value="Unassembled WGS sequence"/>
</dbReference>
<protein>
    <recommendedName>
        <fullName evidence="1">HTH cro/C1-type domain-containing protein</fullName>
    </recommendedName>
</protein>
<dbReference type="eggNOG" id="COG1476">
    <property type="taxonomic scope" value="Bacteria"/>
</dbReference>
<dbReference type="InterPro" id="IPR001387">
    <property type="entry name" value="Cro/C1-type_HTH"/>
</dbReference>
<dbReference type="Pfam" id="PF13443">
    <property type="entry name" value="HTH_26"/>
    <property type="match status" value="1"/>
</dbReference>
<dbReference type="AlphaFoldDB" id="A0A0A3IX55"/>
<sequence>MTYTVGRCLLRELLHRKDMTQVELAERLNVKPQQIQHYIQNNRVMSLKVAKNISVILNCNVDDLYEWVEVGTKE</sequence>
<dbReference type="SMART" id="SM00530">
    <property type="entry name" value="HTH_XRE"/>
    <property type="match status" value="1"/>
</dbReference>
<proteinExistence type="predicted"/>
<dbReference type="CDD" id="cd00093">
    <property type="entry name" value="HTH_XRE"/>
    <property type="match status" value="1"/>
</dbReference>
<evidence type="ECO:0000259" key="1">
    <source>
        <dbReference type="PROSITE" id="PS50943"/>
    </source>
</evidence>
<accession>A0A0A3IX55</accession>